<sequence length="168" mass="16217">MCCRTAAGGCGGGSVASGGGAALPRLWAPVFSVAFGLLMVGLVADGSHGPAVAAWAAALIAVVGGVAFRPAATLAVLLSVITIVLSDPPLAFVALSGLCATAYLVCRHAAGAGAGAVLGSVPTVVGAVGFTLAGWVAASFPLQLPWLPLAAPLAALAAYVLAVRPFLS</sequence>
<name>A0A0U1DPA7_9MYCO</name>
<dbReference type="STRING" id="761804.BN000_04847"/>
<proteinExistence type="predicted"/>
<dbReference type="OrthoDB" id="4753611at2"/>
<dbReference type="Proteomes" id="UP000199601">
    <property type="component" value="Unassembled WGS sequence"/>
</dbReference>
<dbReference type="EMBL" id="CTEC01000002">
    <property type="protein sequence ID" value="CQD20263.1"/>
    <property type="molecule type" value="Genomic_DNA"/>
</dbReference>
<keyword evidence="2" id="KW-1185">Reference proteome</keyword>
<evidence type="ECO:0000313" key="1">
    <source>
        <dbReference type="EMBL" id="CQD20263.1"/>
    </source>
</evidence>
<protein>
    <submittedName>
        <fullName evidence="1">Putative integral membrane protein</fullName>
    </submittedName>
</protein>
<evidence type="ECO:0000313" key="2">
    <source>
        <dbReference type="Proteomes" id="UP000199601"/>
    </source>
</evidence>
<organism evidence="1 2">
    <name type="scientific">Mycobacterium europaeum</name>
    <dbReference type="NCBI Taxonomy" id="761804"/>
    <lineage>
        <taxon>Bacteria</taxon>
        <taxon>Bacillati</taxon>
        <taxon>Actinomycetota</taxon>
        <taxon>Actinomycetes</taxon>
        <taxon>Mycobacteriales</taxon>
        <taxon>Mycobacteriaceae</taxon>
        <taxon>Mycobacterium</taxon>
        <taxon>Mycobacterium simiae complex</taxon>
    </lineage>
</organism>
<reference evidence="2" key="1">
    <citation type="submission" date="2015-03" db="EMBL/GenBank/DDBJ databases">
        <authorList>
            <person name="Urmite Genomes"/>
        </authorList>
    </citation>
    <scope>NUCLEOTIDE SEQUENCE [LARGE SCALE GENOMIC DNA]</scope>
    <source>
        <strain evidence="2">CSUR P1344</strain>
    </source>
</reference>
<accession>A0A0U1DPA7</accession>
<gene>
    <name evidence="1" type="ORF">BN000_04847</name>
</gene>
<dbReference type="AlphaFoldDB" id="A0A0U1DPA7"/>